<sequence>MKAFAFLNGSKKQQQQQQQQQLQPLQQLQQPRRQREKRKQLSISITPRSSQETESGTLQPSRVQSPAYSTISFFSTKSSSSRAGSGANTPEPSQTFHFIDGGSTRSVNGGNAVGGSTAKPRPSLTSLRPRLSSDGNHHASSELPQKTPGRLNIYSRFGFSKSSSQLPQELPTTPTYPTHPPLPILLPPVVMPSALPEVIEPVVPNRQYQLLHQQMFPDDAAAAATLPPPQPAASAVRVDLDSPPLVPASAIAAAPAPPRPPKTNLSYENLREPDLEDPVSTSILLQRRRAKSLGHANVGDAAQRRVTALKIPLPNTEPVPPLPSARTDTASSYLFPTATPLHAPASKALTTILPPTPLSLSRATTPTSELGFNLALAPNRIRSESNANSMRSRSESGSSRARSESNASAASSSRHGHGYPSSYKASRMSKTLPMGRLDNMWDGFLKEIDEDMTDLVPNISSATLTPTRPPRIEGDDLFEEGPKTAPSPRSRAASSPLRKGTAKLVPVRSLVDVKPIIPLSIPGPKHDLRPVRSFPSPPMTAPLLTTTTSSGTIALATSDGFSSATTIGKSVSHDSMSSLPYLNSPDSSLRQSPDPSEVQILQARIVQSQQPTFVQSLSSTNLRSLEPSSLTSPKPPSPVLARASLFSEEDSRPCSTYSQCSQVSGYSQFSLSQFPSPPSVPVVRPTTDTGTFRLSRLGLTETESKAASVPIAATTVATTLPLRFKPIVPSSRPKPPPIRPVLFERDENGLPVFSMPLSTPRFTSAQSTYSSATSSSGSSSGTAPFTGSEPYTPSYRSAIPTSR</sequence>
<feature type="region of interest" description="Disordered" evidence="1">
    <location>
        <begin position="459"/>
        <end position="500"/>
    </location>
</feature>
<feature type="region of interest" description="Disordered" evidence="1">
    <location>
        <begin position="1"/>
        <end position="150"/>
    </location>
</feature>
<feature type="compositionally biased region" description="Low complexity" evidence="1">
    <location>
        <begin position="763"/>
        <end position="788"/>
    </location>
</feature>
<feature type="compositionally biased region" description="Polar residues" evidence="1">
    <location>
        <begin position="42"/>
        <end position="68"/>
    </location>
</feature>
<feature type="compositionally biased region" description="Low complexity" evidence="1">
    <location>
        <begin position="69"/>
        <end position="87"/>
    </location>
</feature>
<dbReference type="HOGENOM" id="CLU_350611_0_0_1"/>
<feature type="compositionally biased region" description="Low complexity" evidence="1">
    <location>
        <begin position="486"/>
        <end position="498"/>
    </location>
</feature>
<evidence type="ECO:0000313" key="3">
    <source>
        <dbReference type="Proteomes" id="UP000054097"/>
    </source>
</evidence>
<feature type="region of interest" description="Disordered" evidence="1">
    <location>
        <begin position="572"/>
        <end position="596"/>
    </location>
</feature>
<feature type="region of interest" description="Disordered" evidence="1">
    <location>
        <begin position="383"/>
        <end position="425"/>
    </location>
</feature>
<feature type="compositionally biased region" description="Low complexity" evidence="1">
    <location>
        <begin position="387"/>
        <end position="413"/>
    </location>
</feature>
<feature type="compositionally biased region" description="Polar residues" evidence="1">
    <location>
        <begin position="572"/>
        <end position="594"/>
    </location>
</feature>
<feature type="compositionally biased region" description="Low complexity" evidence="1">
    <location>
        <begin position="11"/>
        <end position="31"/>
    </location>
</feature>
<reference evidence="3" key="2">
    <citation type="submission" date="2015-01" db="EMBL/GenBank/DDBJ databases">
        <title>Evolutionary Origins and Diversification of the Mycorrhizal Mutualists.</title>
        <authorList>
            <consortium name="DOE Joint Genome Institute"/>
            <consortium name="Mycorrhizal Genomics Consortium"/>
            <person name="Kohler A."/>
            <person name="Kuo A."/>
            <person name="Nagy L.G."/>
            <person name="Floudas D."/>
            <person name="Copeland A."/>
            <person name="Barry K.W."/>
            <person name="Cichocki N."/>
            <person name="Veneault-Fourrey C."/>
            <person name="LaButti K."/>
            <person name="Lindquist E.A."/>
            <person name="Lipzen A."/>
            <person name="Lundell T."/>
            <person name="Morin E."/>
            <person name="Murat C."/>
            <person name="Riley R."/>
            <person name="Ohm R."/>
            <person name="Sun H."/>
            <person name="Tunlid A."/>
            <person name="Henrissat B."/>
            <person name="Grigoriev I.V."/>
            <person name="Hibbett D.S."/>
            <person name="Martin F."/>
        </authorList>
    </citation>
    <scope>NUCLEOTIDE SEQUENCE [LARGE SCALE GENOMIC DNA]</scope>
    <source>
        <strain evidence="3">MAFF 305830</strain>
    </source>
</reference>
<feature type="region of interest" description="Disordered" evidence="1">
    <location>
        <begin position="754"/>
        <end position="803"/>
    </location>
</feature>
<dbReference type="AlphaFoldDB" id="A0A0C3BB99"/>
<feature type="compositionally biased region" description="Low complexity" evidence="1">
    <location>
        <begin position="120"/>
        <end position="133"/>
    </location>
</feature>
<reference evidence="2 3" key="1">
    <citation type="submission" date="2014-04" db="EMBL/GenBank/DDBJ databases">
        <authorList>
            <consortium name="DOE Joint Genome Institute"/>
            <person name="Kuo A."/>
            <person name="Zuccaro A."/>
            <person name="Kohler A."/>
            <person name="Nagy L.G."/>
            <person name="Floudas D."/>
            <person name="Copeland A."/>
            <person name="Barry K.W."/>
            <person name="Cichocki N."/>
            <person name="Veneault-Fourrey C."/>
            <person name="LaButti K."/>
            <person name="Lindquist E.A."/>
            <person name="Lipzen A."/>
            <person name="Lundell T."/>
            <person name="Morin E."/>
            <person name="Murat C."/>
            <person name="Sun H."/>
            <person name="Tunlid A."/>
            <person name="Henrissat B."/>
            <person name="Grigoriev I.V."/>
            <person name="Hibbett D.S."/>
            <person name="Martin F."/>
            <person name="Nordberg H.P."/>
            <person name="Cantor M.N."/>
            <person name="Hua S.X."/>
        </authorList>
    </citation>
    <scope>NUCLEOTIDE SEQUENCE [LARGE SCALE GENOMIC DNA]</scope>
    <source>
        <strain evidence="2 3">MAFF 305830</strain>
    </source>
</reference>
<feature type="compositionally biased region" description="Polar residues" evidence="1">
    <location>
        <begin position="789"/>
        <end position="803"/>
    </location>
</feature>
<evidence type="ECO:0000313" key="2">
    <source>
        <dbReference type="EMBL" id="KIM29399.1"/>
    </source>
</evidence>
<organism evidence="2 3">
    <name type="scientific">Serendipita vermifera MAFF 305830</name>
    <dbReference type="NCBI Taxonomy" id="933852"/>
    <lineage>
        <taxon>Eukaryota</taxon>
        <taxon>Fungi</taxon>
        <taxon>Dikarya</taxon>
        <taxon>Basidiomycota</taxon>
        <taxon>Agaricomycotina</taxon>
        <taxon>Agaricomycetes</taxon>
        <taxon>Sebacinales</taxon>
        <taxon>Serendipitaceae</taxon>
        <taxon>Serendipita</taxon>
    </lineage>
</organism>
<protein>
    <submittedName>
        <fullName evidence="2">Uncharacterized protein</fullName>
    </submittedName>
</protein>
<dbReference type="EMBL" id="KN824288">
    <property type="protein sequence ID" value="KIM29399.1"/>
    <property type="molecule type" value="Genomic_DNA"/>
</dbReference>
<keyword evidence="3" id="KW-1185">Reference proteome</keyword>
<feature type="region of interest" description="Disordered" evidence="1">
    <location>
        <begin position="618"/>
        <end position="639"/>
    </location>
</feature>
<accession>A0A0C3BB99</accession>
<gene>
    <name evidence="2" type="ORF">M408DRAFT_328676</name>
</gene>
<proteinExistence type="predicted"/>
<dbReference type="Proteomes" id="UP000054097">
    <property type="component" value="Unassembled WGS sequence"/>
</dbReference>
<name>A0A0C3BB99_SERVB</name>
<evidence type="ECO:0000256" key="1">
    <source>
        <dbReference type="SAM" id="MobiDB-lite"/>
    </source>
</evidence>